<accession>E0VIR5</accession>
<proteinExistence type="predicted"/>
<gene>
    <name evidence="3" type="primary">8230060</name>
    <name evidence="2" type="ORF">Phum_PHUM231570</name>
</gene>
<evidence type="ECO:0000313" key="2">
    <source>
        <dbReference type="EMBL" id="EEB13271.1"/>
    </source>
</evidence>
<feature type="coiled-coil region" evidence="1">
    <location>
        <begin position="80"/>
        <end position="114"/>
    </location>
</feature>
<dbReference type="GeneID" id="8230060"/>
<organism>
    <name type="scientific">Pediculus humanus subsp. corporis</name>
    <name type="common">Body louse</name>
    <dbReference type="NCBI Taxonomy" id="121224"/>
    <lineage>
        <taxon>Eukaryota</taxon>
        <taxon>Metazoa</taxon>
        <taxon>Ecdysozoa</taxon>
        <taxon>Arthropoda</taxon>
        <taxon>Hexapoda</taxon>
        <taxon>Insecta</taxon>
        <taxon>Pterygota</taxon>
        <taxon>Neoptera</taxon>
        <taxon>Paraneoptera</taxon>
        <taxon>Psocodea</taxon>
        <taxon>Troctomorpha</taxon>
        <taxon>Phthiraptera</taxon>
        <taxon>Anoplura</taxon>
        <taxon>Pediculidae</taxon>
        <taxon>Pediculus</taxon>
    </lineage>
</organism>
<reference evidence="2" key="1">
    <citation type="submission" date="2007-04" db="EMBL/GenBank/DDBJ databases">
        <title>Annotation of Pediculus humanus corporis strain USDA.</title>
        <authorList>
            <person name="Kirkness E."/>
            <person name="Hannick L."/>
            <person name="Hass B."/>
            <person name="Bruggner R."/>
            <person name="Lawson D."/>
            <person name="Bidwell S."/>
            <person name="Joardar V."/>
            <person name="Caler E."/>
            <person name="Walenz B."/>
            <person name="Inman J."/>
            <person name="Schobel S."/>
            <person name="Galinsky K."/>
            <person name="Amedeo P."/>
            <person name="Strausberg R."/>
        </authorList>
    </citation>
    <scope>NUCLEOTIDE SEQUENCE</scope>
    <source>
        <strain evidence="2">USDA</strain>
    </source>
</reference>
<keyword evidence="4" id="KW-1185">Reference proteome</keyword>
<dbReference type="AlphaFoldDB" id="E0VIR5"/>
<dbReference type="RefSeq" id="XP_002426009.1">
    <property type="nucleotide sequence ID" value="XM_002425964.1"/>
</dbReference>
<dbReference type="Proteomes" id="UP000009046">
    <property type="component" value="Unassembled WGS sequence"/>
</dbReference>
<evidence type="ECO:0000313" key="3">
    <source>
        <dbReference type="EnsemblMetazoa" id="PHUM231570-PA"/>
    </source>
</evidence>
<keyword evidence="1" id="KW-0175">Coiled coil</keyword>
<name>E0VIR5_PEDHC</name>
<dbReference type="EMBL" id="DS235201">
    <property type="protein sequence ID" value="EEB13271.1"/>
    <property type="molecule type" value="Genomic_DNA"/>
</dbReference>
<dbReference type="KEGG" id="phu:Phum_PHUM231570"/>
<dbReference type="InParanoid" id="E0VIR5"/>
<evidence type="ECO:0000256" key="1">
    <source>
        <dbReference type="SAM" id="Coils"/>
    </source>
</evidence>
<dbReference type="VEuPathDB" id="VectorBase:PHUM231570"/>
<dbReference type="CTD" id="8230060"/>
<sequence>MENKSNANSIWTERLKINSLKKKWISLMSQSKINEIEKLLAGANNALKVRFIKLESEKSLSDIPRINSDEMIQLPCNKSKENFKDEKDRIKTDLQVLQKDVADLKEAMQNLIIKSSKNPRRRFP</sequence>
<reference evidence="3" key="3">
    <citation type="submission" date="2021-02" db="UniProtKB">
        <authorList>
            <consortium name="EnsemblMetazoa"/>
        </authorList>
    </citation>
    <scope>IDENTIFICATION</scope>
    <source>
        <strain evidence="3">USDA</strain>
    </source>
</reference>
<evidence type="ECO:0000313" key="4">
    <source>
        <dbReference type="Proteomes" id="UP000009046"/>
    </source>
</evidence>
<reference evidence="2" key="2">
    <citation type="submission" date="2007-04" db="EMBL/GenBank/DDBJ databases">
        <title>The genome of the human body louse.</title>
        <authorList>
            <consortium name="The Human Body Louse Genome Consortium"/>
            <person name="Kirkness E."/>
            <person name="Walenz B."/>
            <person name="Hass B."/>
            <person name="Bruggner R."/>
            <person name="Strausberg R."/>
        </authorList>
    </citation>
    <scope>NUCLEOTIDE SEQUENCE</scope>
    <source>
        <strain evidence="2">USDA</strain>
    </source>
</reference>
<dbReference type="EMBL" id="AAZO01008555">
    <property type="status" value="NOT_ANNOTATED_CDS"/>
    <property type="molecule type" value="Genomic_DNA"/>
</dbReference>
<protein>
    <submittedName>
        <fullName evidence="2 3">Uncharacterized protein</fullName>
    </submittedName>
</protein>
<dbReference type="EnsemblMetazoa" id="PHUM231570-RA">
    <property type="protein sequence ID" value="PHUM231570-PA"/>
    <property type="gene ID" value="PHUM231570"/>
</dbReference>
<dbReference type="HOGENOM" id="CLU_2006632_0_0_1"/>